<keyword evidence="2" id="KW-1185">Reference proteome</keyword>
<sequence>MQLGEAVEASRRQMPVNRVDWLNEGGPAFFKILTSQQFDQSRRHMGRLAHGRPGRAVMLVLGQQRRYRGKRYVNLPVGINGRRTQ</sequence>
<name>A0AAD3RX80_NEPGR</name>
<dbReference type="Proteomes" id="UP001279734">
    <property type="component" value="Unassembled WGS sequence"/>
</dbReference>
<reference evidence="1" key="1">
    <citation type="submission" date="2023-05" db="EMBL/GenBank/DDBJ databases">
        <title>Nepenthes gracilis genome sequencing.</title>
        <authorList>
            <person name="Fukushima K."/>
        </authorList>
    </citation>
    <scope>NUCLEOTIDE SEQUENCE</scope>
    <source>
        <strain evidence="1">SING2019-196</strain>
    </source>
</reference>
<proteinExistence type="predicted"/>
<evidence type="ECO:0000313" key="1">
    <source>
        <dbReference type="EMBL" id="GMH00902.1"/>
    </source>
</evidence>
<protein>
    <submittedName>
        <fullName evidence="1">Uncharacterized protein</fullName>
    </submittedName>
</protein>
<comment type="caution">
    <text evidence="1">The sequence shown here is derived from an EMBL/GenBank/DDBJ whole genome shotgun (WGS) entry which is preliminary data.</text>
</comment>
<evidence type="ECO:0000313" key="2">
    <source>
        <dbReference type="Proteomes" id="UP001279734"/>
    </source>
</evidence>
<accession>A0AAD3RX80</accession>
<dbReference type="AlphaFoldDB" id="A0AAD3RX80"/>
<gene>
    <name evidence="1" type="ORF">Nepgr_002741</name>
</gene>
<dbReference type="EMBL" id="BSYO01000002">
    <property type="protein sequence ID" value="GMH00902.1"/>
    <property type="molecule type" value="Genomic_DNA"/>
</dbReference>
<organism evidence="1 2">
    <name type="scientific">Nepenthes gracilis</name>
    <name type="common">Slender pitcher plant</name>
    <dbReference type="NCBI Taxonomy" id="150966"/>
    <lineage>
        <taxon>Eukaryota</taxon>
        <taxon>Viridiplantae</taxon>
        <taxon>Streptophyta</taxon>
        <taxon>Embryophyta</taxon>
        <taxon>Tracheophyta</taxon>
        <taxon>Spermatophyta</taxon>
        <taxon>Magnoliopsida</taxon>
        <taxon>eudicotyledons</taxon>
        <taxon>Gunneridae</taxon>
        <taxon>Pentapetalae</taxon>
        <taxon>Caryophyllales</taxon>
        <taxon>Nepenthaceae</taxon>
        <taxon>Nepenthes</taxon>
    </lineage>
</organism>